<comment type="caution">
    <text evidence="2">The sequence shown here is derived from an EMBL/GenBank/DDBJ whole genome shotgun (WGS) entry which is preliminary data.</text>
</comment>
<dbReference type="Proteomes" id="UP000225706">
    <property type="component" value="Unassembled WGS sequence"/>
</dbReference>
<evidence type="ECO:0000313" key="3">
    <source>
        <dbReference type="Proteomes" id="UP000225706"/>
    </source>
</evidence>
<keyword evidence="1" id="KW-0732">Signal</keyword>
<organism evidence="2 3">
    <name type="scientific">Stylophora pistillata</name>
    <name type="common">Smooth cauliflower coral</name>
    <dbReference type="NCBI Taxonomy" id="50429"/>
    <lineage>
        <taxon>Eukaryota</taxon>
        <taxon>Metazoa</taxon>
        <taxon>Cnidaria</taxon>
        <taxon>Anthozoa</taxon>
        <taxon>Hexacorallia</taxon>
        <taxon>Scleractinia</taxon>
        <taxon>Astrocoeniina</taxon>
        <taxon>Pocilloporidae</taxon>
        <taxon>Stylophora</taxon>
    </lineage>
</organism>
<dbReference type="AlphaFoldDB" id="A0A2B4RT75"/>
<gene>
    <name evidence="2" type="ORF">AWC38_SpisGene16166</name>
</gene>
<reference evidence="3" key="1">
    <citation type="journal article" date="2017" name="bioRxiv">
        <title>Comparative analysis of the genomes of Stylophora pistillata and Acropora digitifera provides evidence for extensive differences between species of corals.</title>
        <authorList>
            <person name="Voolstra C.R."/>
            <person name="Li Y."/>
            <person name="Liew Y.J."/>
            <person name="Baumgarten S."/>
            <person name="Zoccola D."/>
            <person name="Flot J.-F."/>
            <person name="Tambutte S."/>
            <person name="Allemand D."/>
            <person name="Aranda M."/>
        </authorList>
    </citation>
    <scope>NUCLEOTIDE SEQUENCE [LARGE SCALE GENOMIC DNA]</scope>
</reference>
<keyword evidence="3" id="KW-1185">Reference proteome</keyword>
<feature type="chain" id="PRO_5012812348" evidence="1">
    <location>
        <begin position="23"/>
        <end position="90"/>
    </location>
</feature>
<name>A0A2B4RT75_STYPI</name>
<protein>
    <submittedName>
        <fullName evidence="2">Uncharacterized protein</fullName>
    </submittedName>
</protein>
<dbReference type="EMBL" id="LSMT01000361">
    <property type="protein sequence ID" value="PFX19422.1"/>
    <property type="molecule type" value="Genomic_DNA"/>
</dbReference>
<evidence type="ECO:0000256" key="1">
    <source>
        <dbReference type="SAM" id="SignalP"/>
    </source>
</evidence>
<feature type="signal peptide" evidence="1">
    <location>
        <begin position="1"/>
        <end position="22"/>
    </location>
</feature>
<evidence type="ECO:0000313" key="2">
    <source>
        <dbReference type="EMBL" id="PFX19422.1"/>
    </source>
</evidence>
<proteinExistence type="predicted"/>
<sequence>MARKVILSVYLLLAISTEELMARNLFRDYREMRTFAKRSSGCDLLGAPCALCDTSALCEGVQLACYGGQCDKDSSNSYKKKRSVLLTKDF</sequence>
<accession>A0A2B4RT75</accession>